<evidence type="ECO:0000313" key="2">
    <source>
        <dbReference type="Proteomes" id="UP000095283"/>
    </source>
</evidence>
<evidence type="ECO:0000256" key="1">
    <source>
        <dbReference type="SAM" id="MobiDB-lite"/>
    </source>
</evidence>
<protein>
    <submittedName>
        <fullName evidence="3">Uncharacterized protein</fullName>
    </submittedName>
</protein>
<dbReference type="Proteomes" id="UP000095283">
    <property type="component" value="Unplaced"/>
</dbReference>
<feature type="compositionally biased region" description="Polar residues" evidence="1">
    <location>
        <begin position="63"/>
        <end position="78"/>
    </location>
</feature>
<keyword evidence="2" id="KW-1185">Reference proteome</keyword>
<evidence type="ECO:0000313" key="3">
    <source>
        <dbReference type="WBParaSite" id="Hba_18076"/>
    </source>
</evidence>
<proteinExistence type="predicted"/>
<dbReference type="WBParaSite" id="Hba_18076">
    <property type="protein sequence ID" value="Hba_18076"/>
    <property type="gene ID" value="Hba_18076"/>
</dbReference>
<sequence length="119" mass="13942">MALFLTKEGLRRKDVRNLAKLPQRSTTIFRLYNVRASATELLTNMRKRFQHRATEPIFHTLATTQETGFEQQSSSRGGSDNALKMPQMVTLLDERMTDSEPVMINQLHNKPYHKYLRKY</sequence>
<dbReference type="AlphaFoldDB" id="A0A1I7XJY7"/>
<feature type="region of interest" description="Disordered" evidence="1">
    <location>
        <begin position="63"/>
        <end position="83"/>
    </location>
</feature>
<name>A0A1I7XJY7_HETBA</name>
<organism evidence="2 3">
    <name type="scientific">Heterorhabditis bacteriophora</name>
    <name type="common">Entomopathogenic nematode worm</name>
    <dbReference type="NCBI Taxonomy" id="37862"/>
    <lineage>
        <taxon>Eukaryota</taxon>
        <taxon>Metazoa</taxon>
        <taxon>Ecdysozoa</taxon>
        <taxon>Nematoda</taxon>
        <taxon>Chromadorea</taxon>
        <taxon>Rhabditida</taxon>
        <taxon>Rhabditina</taxon>
        <taxon>Rhabditomorpha</taxon>
        <taxon>Strongyloidea</taxon>
        <taxon>Heterorhabditidae</taxon>
        <taxon>Heterorhabditis</taxon>
    </lineage>
</organism>
<accession>A0A1I7XJY7</accession>
<reference evidence="3" key="1">
    <citation type="submission" date="2016-11" db="UniProtKB">
        <authorList>
            <consortium name="WormBaseParasite"/>
        </authorList>
    </citation>
    <scope>IDENTIFICATION</scope>
</reference>